<dbReference type="Proteomes" id="UP000509626">
    <property type="component" value="Chromosome"/>
</dbReference>
<evidence type="ECO:0000313" key="1">
    <source>
        <dbReference type="EMBL" id="QLG61201.1"/>
    </source>
</evidence>
<accession>A0A7D5QBY0</accession>
<dbReference type="GeneID" id="56036873"/>
<name>A0A7D5QBY0_9EURY</name>
<protein>
    <submittedName>
        <fullName evidence="1">Uncharacterized protein</fullName>
    </submittedName>
</protein>
<sequence>MESTRRELLAAAGAVGAAGVAGCLGDDTANQAGGGSEGESKLAYLRVANEHREDHSVHVLVQRDGEPIHWSNHDLAAGDDGMTSETVEQSWSTTDARVTVYVRLDDDADWDSFDIDDGRWDCYGAMVKVNPDGEFGVWFEQNPSACEGTTASD</sequence>
<proteinExistence type="predicted"/>
<dbReference type="RefSeq" id="WP_179267785.1">
    <property type="nucleotide sequence ID" value="NZ_CP058579.1"/>
</dbReference>
<evidence type="ECO:0000313" key="2">
    <source>
        <dbReference type="Proteomes" id="UP000509626"/>
    </source>
</evidence>
<dbReference type="PROSITE" id="PS51257">
    <property type="entry name" value="PROKAR_LIPOPROTEIN"/>
    <property type="match status" value="1"/>
</dbReference>
<dbReference type="PROSITE" id="PS51318">
    <property type="entry name" value="TAT"/>
    <property type="match status" value="1"/>
</dbReference>
<keyword evidence="2" id="KW-1185">Reference proteome</keyword>
<reference evidence="1 2" key="1">
    <citation type="submission" date="2020-06" db="EMBL/GenBank/DDBJ databases">
        <title>NJ-3-1, isolated from saline soil.</title>
        <authorList>
            <person name="Cui H.L."/>
            <person name="Shi X."/>
        </authorList>
    </citation>
    <scope>NUCLEOTIDE SEQUENCE [LARGE SCALE GENOMIC DNA]</scope>
    <source>
        <strain evidence="1 2">NJ-3-1</strain>
    </source>
</reference>
<dbReference type="AlphaFoldDB" id="A0A7D5QBY0"/>
<dbReference type="EMBL" id="CP058579">
    <property type="protein sequence ID" value="QLG61201.1"/>
    <property type="molecule type" value="Genomic_DNA"/>
</dbReference>
<organism evidence="1 2">
    <name type="scientific">Halorarum salinum</name>
    <dbReference type="NCBI Taxonomy" id="2743089"/>
    <lineage>
        <taxon>Archaea</taxon>
        <taxon>Methanobacteriati</taxon>
        <taxon>Methanobacteriota</taxon>
        <taxon>Stenosarchaea group</taxon>
        <taxon>Halobacteria</taxon>
        <taxon>Halobacteriales</taxon>
        <taxon>Haloferacaceae</taxon>
        <taxon>Halorarum</taxon>
    </lineage>
</organism>
<dbReference type="InterPro" id="IPR006311">
    <property type="entry name" value="TAT_signal"/>
</dbReference>
<gene>
    <name evidence="1" type="ORF">HUG12_05400</name>
</gene>
<dbReference type="OrthoDB" id="205445at2157"/>
<dbReference type="KEGG" id="halu:HUG12_05400"/>